<dbReference type="EMBL" id="FMAH01000051">
    <property type="protein sequence ID" value="SCB46115.1"/>
    <property type="molecule type" value="Genomic_DNA"/>
</dbReference>
<name>A0A1C3X1P6_9HYPH</name>
<evidence type="ECO:0000313" key="1">
    <source>
        <dbReference type="EMBL" id="SCB46115.1"/>
    </source>
</evidence>
<dbReference type="Proteomes" id="UP000199435">
    <property type="component" value="Unassembled WGS sequence"/>
</dbReference>
<evidence type="ECO:0000313" key="2">
    <source>
        <dbReference type="Proteomes" id="UP000199435"/>
    </source>
</evidence>
<proteinExistence type="predicted"/>
<keyword evidence="2" id="KW-1185">Reference proteome</keyword>
<organism evidence="1 2">
    <name type="scientific">Rhizobium miluonense</name>
    <dbReference type="NCBI Taxonomy" id="411945"/>
    <lineage>
        <taxon>Bacteria</taxon>
        <taxon>Pseudomonadati</taxon>
        <taxon>Pseudomonadota</taxon>
        <taxon>Alphaproteobacteria</taxon>
        <taxon>Hyphomicrobiales</taxon>
        <taxon>Rhizobiaceae</taxon>
        <taxon>Rhizobium/Agrobacterium group</taxon>
        <taxon>Rhizobium</taxon>
    </lineage>
</organism>
<gene>
    <name evidence="1" type="ORF">GA0061102_105139</name>
</gene>
<dbReference type="AlphaFoldDB" id="A0A1C3X1P6"/>
<accession>A0A1C3X1P6</accession>
<sequence>MGLLSGQIAFHLHRIEQSSSTEPDIELPGALMQADLRNSVLKLSFKDHHLVRIQQSDNIGASGHRLHKIACLDTQEPAFARWNPYIPIFILPSVTGAVRVWNPVWTAFRIIIVWMITSTRPTCCSLTLRTCPQWRRRPSLSERLLAVLPPADLINVLSADAMWLRRSTYGDYFDTNDYCWAGSMSSEGAIHHIRLTERRSSYGNMASDRAPSRRLNQI</sequence>
<protein>
    <submittedName>
        <fullName evidence="1">Uncharacterized protein</fullName>
    </submittedName>
</protein>
<reference evidence="2" key="1">
    <citation type="submission" date="2016-08" db="EMBL/GenBank/DDBJ databases">
        <authorList>
            <person name="Varghese N."/>
            <person name="Submissions Spin"/>
        </authorList>
    </citation>
    <scope>NUCLEOTIDE SEQUENCE [LARGE SCALE GENOMIC DNA]</scope>
    <source>
        <strain evidence="2">HAMBI 2971</strain>
    </source>
</reference>